<dbReference type="InterPro" id="IPR007321">
    <property type="entry name" value="Transposase_28"/>
</dbReference>
<dbReference type="Pfam" id="PF04195">
    <property type="entry name" value="Transposase_28"/>
    <property type="match status" value="1"/>
</dbReference>
<evidence type="ECO:0000313" key="4">
    <source>
        <dbReference type="EMBL" id="QCD78930.1"/>
    </source>
</evidence>
<feature type="region of interest" description="Disordered" evidence="2">
    <location>
        <begin position="338"/>
        <end position="376"/>
    </location>
</feature>
<dbReference type="AlphaFoldDB" id="A0A4D6KQJ1"/>
<feature type="region of interest" description="Disordered" evidence="2">
    <location>
        <begin position="1"/>
        <end position="42"/>
    </location>
</feature>
<organism evidence="4 5">
    <name type="scientific">Vigna unguiculata</name>
    <name type="common">Cowpea</name>
    <dbReference type="NCBI Taxonomy" id="3917"/>
    <lineage>
        <taxon>Eukaryota</taxon>
        <taxon>Viridiplantae</taxon>
        <taxon>Streptophyta</taxon>
        <taxon>Embryophyta</taxon>
        <taxon>Tracheophyta</taxon>
        <taxon>Spermatophyta</taxon>
        <taxon>Magnoliopsida</taxon>
        <taxon>eudicotyledons</taxon>
        <taxon>Gunneridae</taxon>
        <taxon>Pentapetalae</taxon>
        <taxon>rosids</taxon>
        <taxon>fabids</taxon>
        <taxon>Fabales</taxon>
        <taxon>Fabaceae</taxon>
        <taxon>Papilionoideae</taxon>
        <taxon>50 kb inversion clade</taxon>
        <taxon>NPAAA clade</taxon>
        <taxon>indigoferoid/millettioid clade</taxon>
        <taxon>Phaseoleae</taxon>
        <taxon>Vigna</taxon>
    </lineage>
</organism>
<proteinExistence type="predicted"/>
<protein>
    <recommendedName>
        <fullName evidence="3">Transposase (putative) gypsy type domain-containing protein</fullName>
    </recommendedName>
</protein>
<evidence type="ECO:0000313" key="5">
    <source>
        <dbReference type="Proteomes" id="UP000501690"/>
    </source>
</evidence>
<feature type="compositionally biased region" description="Low complexity" evidence="2">
    <location>
        <begin position="1"/>
        <end position="17"/>
    </location>
</feature>
<feature type="compositionally biased region" description="Basic and acidic residues" evidence="2">
    <location>
        <begin position="338"/>
        <end position="358"/>
    </location>
</feature>
<evidence type="ECO:0000259" key="3">
    <source>
        <dbReference type="Pfam" id="PF04195"/>
    </source>
</evidence>
<feature type="domain" description="Transposase (putative) gypsy type" evidence="3">
    <location>
        <begin position="137"/>
        <end position="199"/>
    </location>
</feature>
<dbReference type="EMBL" id="CP039345">
    <property type="protein sequence ID" value="QCD78930.1"/>
    <property type="molecule type" value="Genomic_DNA"/>
</dbReference>
<gene>
    <name evidence="4" type="ORF">DEO72_LG1g2566</name>
</gene>
<keyword evidence="5" id="KW-1185">Reference proteome</keyword>
<keyword evidence="1" id="KW-0175">Coiled coil</keyword>
<reference evidence="4 5" key="1">
    <citation type="submission" date="2019-04" db="EMBL/GenBank/DDBJ databases">
        <title>An improved genome assembly and genetic linkage map for asparagus bean, Vigna unguiculata ssp. sesquipedialis.</title>
        <authorList>
            <person name="Xia Q."/>
            <person name="Zhang R."/>
            <person name="Dong Y."/>
        </authorList>
    </citation>
    <scope>NUCLEOTIDE SEQUENCE [LARGE SCALE GENOMIC DNA]</scope>
    <source>
        <tissue evidence="4">Leaf</tissue>
    </source>
</reference>
<dbReference type="Proteomes" id="UP000501690">
    <property type="component" value="Linkage Group LG1"/>
</dbReference>
<feature type="coiled-coil region" evidence="1">
    <location>
        <begin position="380"/>
        <end position="456"/>
    </location>
</feature>
<accession>A0A4D6KQJ1</accession>
<sequence>MSSASDSVSLSSSSSGSDWFGEYGSGRSDGGSGGQTIGTGRIPMETVTKVRENPLEEIIESNCPAKAGYEWVTEDVRNQYSLFKWSRLLKSWLNCIPILERDISRDIVALERVSVINCVCHGQKGAVDGFFYMYMCHFSQLHVRLPFDNFTMGVLRMLNVAPTQLYPNNWVYLQVFRVLCRSLYLQPSLQSFLYFYDMRPKHPTTWLSLISRPCISRLEVFAQSFKNFKDGFFKVVVKEPGRSYFYNDDGNTKFPFSWIDNNYRYKDMKMERLSLADREVSAFVAIAVEHVAYVGKKNFNLFLPLRNEKAAKRKAAGSTEVPNLQELLVEVHVHGGSKRKAELPVKHGGGKDVKRQSLDPEMQSWESVSKRAEGGNHSKIEELQGQVEKHAEEMAAWEKERKEWMEEKKRLGTWKVRCLESERKLKGRIVDLEADYDELKEKHEGIETELEDLKGCIIQEHINGFQKDSKDVVDDQLISEVETSPEEEAGKMVVDEDLNVEEVVVVEGVDEKAA</sequence>
<evidence type="ECO:0000256" key="2">
    <source>
        <dbReference type="SAM" id="MobiDB-lite"/>
    </source>
</evidence>
<name>A0A4D6KQJ1_VIGUN</name>
<evidence type="ECO:0000256" key="1">
    <source>
        <dbReference type="SAM" id="Coils"/>
    </source>
</evidence>
<feature type="compositionally biased region" description="Gly residues" evidence="2">
    <location>
        <begin position="23"/>
        <end position="37"/>
    </location>
</feature>